<dbReference type="HOGENOM" id="CLU_048731_2_0_9"/>
<name>C9RD66_AMMDK</name>
<feature type="domain" description="Putative amidase" evidence="1">
    <location>
        <begin position="6"/>
        <end position="159"/>
    </location>
</feature>
<dbReference type="PANTHER" id="PTHR40032">
    <property type="entry name" value="EXPORTED PROTEIN-RELATED"/>
    <property type="match status" value="1"/>
</dbReference>
<sequence>MQSGLYNRSGAVNYAYAYVFNYNPAYHKFSADCTNFVSQCLKAGGIPMVNAWWRPWWDKDDWYYYRHGSDAYDSNNDDDWSWSWVKVQTLYYHIKARLGTQVSSPSQLQLGDIVQVDFDGDGTLDHSMIVTKIDGNGNRYVMYYTVDRKDRLLHEINGTKYYLHITY</sequence>
<protein>
    <recommendedName>
        <fullName evidence="1">Putative amidase domain-containing protein</fullName>
    </recommendedName>
</protein>
<dbReference type="RefSeq" id="WP_015739070.1">
    <property type="nucleotide sequence ID" value="NC_013385.1"/>
</dbReference>
<dbReference type="InterPro" id="IPR024301">
    <property type="entry name" value="Amidase_6"/>
</dbReference>
<evidence type="ECO:0000313" key="3">
    <source>
        <dbReference type="Proteomes" id="UP000002620"/>
    </source>
</evidence>
<keyword evidence="3" id="KW-1185">Reference proteome</keyword>
<evidence type="ECO:0000259" key="1">
    <source>
        <dbReference type="Pfam" id="PF12671"/>
    </source>
</evidence>
<accession>C9RD66</accession>
<dbReference type="OrthoDB" id="2194542at2"/>
<dbReference type="EMBL" id="CP001785">
    <property type="protein sequence ID" value="ACX52193.1"/>
    <property type="molecule type" value="Genomic_DNA"/>
</dbReference>
<dbReference type="Pfam" id="PF12671">
    <property type="entry name" value="Amidase_6"/>
    <property type="match status" value="1"/>
</dbReference>
<dbReference type="AlphaFoldDB" id="C9RD66"/>
<dbReference type="PANTHER" id="PTHR40032:SF1">
    <property type="entry name" value="EXPORTED PROTEIN"/>
    <property type="match status" value="1"/>
</dbReference>
<dbReference type="Proteomes" id="UP000002620">
    <property type="component" value="Chromosome"/>
</dbReference>
<proteinExistence type="predicted"/>
<reference evidence="2 3" key="1">
    <citation type="submission" date="2009-10" db="EMBL/GenBank/DDBJ databases">
        <title>Complete sequence of chromosome of Ammonifex degensii KC4.</title>
        <authorList>
            <consortium name="US DOE Joint Genome Institute"/>
            <person name="Kerfeld C."/>
            <person name="Goodner B."/>
            <person name="Huber H."/>
            <person name="Stetter K."/>
            <person name="Lucas S."/>
            <person name="Copeland A."/>
            <person name="Lapidus A."/>
            <person name="Glavina del Rio T."/>
            <person name="Dalin E."/>
            <person name="Tice H."/>
            <person name="Bruce D."/>
            <person name="Goodwin L."/>
            <person name="Pitluck S."/>
            <person name="Saunders E."/>
            <person name="Brettin T."/>
            <person name="Detter J.C."/>
            <person name="Han C."/>
            <person name="Larimer F."/>
            <person name="Land M."/>
            <person name="Hauser L."/>
            <person name="Kyrpides N."/>
            <person name="Ovchinnikova G."/>
            <person name="Richardson P."/>
        </authorList>
    </citation>
    <scope>NUCLEOTIDE SEQUENCE [LARGE SCALE GENOMIC DNA]</scope>
    <source>
        <strain evidence="3">DSM 10501 / KC4</strain>
    </source>
</reference>
<organism evidence="2 3">
    <name type="scientific">Ammonifex degensii (strain DSM 10501 / KC4)</name>
    <dbReference type="NCBI Taxonomy" id="429009"/>
    <lineage>
        <taxon>Bacteria</taxon>
        <taxon>Bacillati</taxon>
        <taxon>Bacillota</taxon>
        <taxon>Clostridia</taxon>
        <taxon>Thermoanaerobacterales</taxon>
        <taxon>Thermoanaerobacteraceae</taxon>
        <taxon>Ammonifex</taxon>
    </lineage>
</organism>
<dbReference type="STRING" id="429009.Adeg_1066"/>
<dbReference type="KEGG" id="adg:Adeg_1066"/>
<gene>
    <name evidence="2" type="ordered locus">Adeg_1066</name>
</gene>
<evidence type="ECO:0000313" key="2">
    <source>
        <dbReference type="EMBL" id="ACX52193.1"/>
    </source>
</evidence>